<dbReference type="EMBL" id="CP069362">
    <property type="protein sequence ID" value="WGS64778.1"/>
    <property type="molecule type" value="Genomic_DNA"/>
</dbReference>
<dbReference type="Proteomes" id="UP001232493">
    <property type="component" value="Chromosome"/>
</dbReference>
<evidence type="ECO:0000313" key="2">
    <source>
        <dbReference type="Proteomes" id="UP001232493"/>
    </source>
</evidence>
<reference evidence="1 2" key="1">
    <citation type="submission" date="2021-02" db="EMBL/GenBank/DDBJ databases">
        <title>Characterization of Marinitoga sp. nov. str. BP5-C20A.</title>
        <authorList>
            <person name="Erauso G."/>
            <person name="Postec A."/>
        </authorList>
    </citation>
    <scope>NUCLEOTIDE SEQUENCE [LARGE SCALE GENOMIC DNA]</scope>
    <source>
        <strain evidence="1 2">BP5-C20A</strain>
    </source>
</reference>
<dbReference type="RefSeq" id="WP_280998673.1">
    <property type="nucleotide sequence ID" value="NZ_CP069362.1"/>
</dbReference>
<sequence>MRKVLAVLLITVLSISMFAFTRIPILDENQLIEVKGAIENIKDKPGNRFFTVSLKDEPNFEIVFPRFPELLKWIEKDTDIALKGYYIELKTGKYFVPVKVTYKEKSFDLRKEIARRLYARKKMLYYKQKNRRPYNYNMYPGYSPNMMNRPDYYNPGLPKYPGYSQNTPYTPNTNYYPPRKVPPIK</sequence>
<proteinExistence type="predicted"/>
<accession>A0ABY8PQF1</accession>
<keyword evidence="2" id="KW-1185">Reference proteome</keyword>
<gene>
    <name evidence="1" type="ORF">JRV97_10530</name>
</gene>
<name>A0ABY8PQF1_9BACT</name>
<evidence type="ECO:0000313" key="1">
    <source>
        <dbReference type="EMBL" id="WGS64778.1"/>
    </source>
</evidence>
<protein>
    <submittedName>
        <fullName evidence="1">Uncharacterized protein</fullName>
    </submittedName>
</protein>
<organism evidence="1 2">
    <name type="scientific">Marinitoga aeolica</name>
    <dbReference type="NCBI Taxonomy" id="2809031"/>
    <lineage>
        <taxon>Bacteria</taxon>
        <taxon>Thermotogati</taxon>
        <taxon>Thermotogota</taxon>
        <taxon>Thermotogae</taxon>
        <taxon>Petrotogales</taxon>
        <taxon>Petrotogaceae</taxon>
        <taxon>Marinitoga</taxon>
    </lineage>
</organism>